<gene>
    <name evidence="1" type="ORF">CYMTET_9047</name>
</gene>
<name>A0AAE0LFI4_9CHLO</name>
<evidence type="ECO:0000313" key="1">
    <source>
        <dbReference type="EMBL" id="KAK3283247.1"/>
    </source>
</evidence>
<evidence type="ECO:0000313" key="2">
    <source>
        <dbReference type="Proteomes" id="UP001190700"/>
    </source>
</evidence>
<proteinExistence type="predicted"/>
<dbReference type="EMBL" id="LGRX02002945">
    <property type="protein sequence ID" value="KAK3283247.1"/>
    <property type="molecule type" value="Genomic_DNA"/>
</dbReference>
<comment type="caution">
    <text evidence="1">The sequence shown here is derived from an EMBL/GenBank/DDBJ whole genome shotgun (WGS) entry which is preliminary data.</text>
</comment>
<dbReference type="Proteomes" id="UP001190700">
    <property type="component" value="Unassembled WGS sequence"/>
</dbReference>
<reference evidence="1 2" key="1">
    <citation type="journal article" date="2015" name="Genome Biol. Evol.">
        <title>Comparative Genomics of a Bacterivorous Green Alga Reveals Evolutionary Causalities and Consequences of Phago-Mixotrophic Mode of Nutrition.</title>
        <authorList>
            <person name="Burns J.A."/>
            <person name="Paasch A."/>
            <person name="Narechania A."/>
            <person name="Kim E."/>
        </authorList>
    </citation>
    <scope>NUCLEOTIDE SEQUENCE [LARGE SCALE GENOMIC DNA]</scope>
    <source>
        <strain evidence="1 2">PLY_AMNH</strain>
    </source>
</reference>
<dbReference type="AlphaFoldDB" id="A0AAE0LFI4"/>
<organism evidence="1 2">
    <name type="scientific">Cymbomonas tetramitiformis</name>
    <dbReference type="NCBI Taxonomy" id="36881"/>
    <lineage>
        <taxon>Eukaryota</taxon>
        <taxon>Viridiplantae</taxon>
        <taxon>Chlorophyta</taxon>
        <taxon>Pyramimonadophyceae</taxon>
        <taxon>Pyramimonadales</taxon>
        <taxon>Pyramimonadaceae</taxon>
        <taxon>Cymbomonas</taxon>
    </lineage>
</organism>
<keyword evidence="2" id="KW-1185">Reference proteome</keyword>
<protein>
    <submittedName>
        <fullName evidence="1">Uncharacterized protein</fullName>
    </submittedName>
</protein>
<accession>A0AAE0LFI4</accession>
<sequence length="190" mass="21189">MFNTCLVAEKTTGMSAEDTIKELFRLVDVLDVMPFGFAYPRCEVELLREDERAAVNALNISPTDERCTEPAERRYRRALRRTLSVRDPTTLAGAVANLAECADGEVLAIGHLPASNRRRGSHLCPAHPEEHEAGGVPRGVVESRCDKVEFHKPNTGNKMIGDTRYRKHLNCNWGSTSAMSRRLCTCPLLH</sequence>